<protein>
    <submittedName>
        <fullName evidence="2">Uncharacterized protein</fullName>
    </submittedName>
</protein>
<name>A0A3S4WPE7_9FLAO</name>
<evidence type="ECO:0000313" key="2">
    <source>
        <dbReference type="EMBL" id="VEH96400.1"/>
    </source>
</evidence>
<dbReference type="STRING" id="266748.HY04_00910"/>
<keyword evidence="3" id="KW-1185">Reference proteome</keyword>
<dbReference type="EMBL" id="JPEP01000001">
    <property type="protein sequence ID" value="KEY19821.1"/>
    <property type="molecule type" value="Genomic_DNA"/>
</dbReference>
<dbReference type="Proteomes" id="UP000270036">
    <property type="component" value="Chromosome"/>
</dbReference>
<reference evidence="2 4" key="2">
    <citation type="submission" date="2018-12" db="EMBL/GenBank/DDBJ databases">
        <authorList>
            <consortium name="Pathogen Informatics"/>
        </authorList>
    </citation>
    <scope>NUCLEOTIDE SEQUENCE [LARGE SCALE GENOMIC DNA]</scope>
    <source>
        <strain evidence="2 4">NCTC13489</strain>
    </source>
</reference>
<dbReference type="AlphaFoldDB" id="A0A3S4WPE7"/>
<dbReference type="KEGG" id="cant:NCTC13489_00441"/>
<sequence>MLPHKLKLKFCVFCPFKGFLLQLSYEIAEMLRLSIKEMIPQCCFIISAPSSTISAASNAISDTSNIISTFNFYAD</sequence>
<evidence type="ECO:0000313" key="4">
    <source>
        <dbReference type="Proteomes" id="UP000270036"/>
    </source>
</evidence>
<gene>
    <name evidence="1" type="ORF">HY04_00910</name>
    <name evidence="2" type="ORF">NCTC13489_00441</name>
</gene>
<reference evidence="1 3" key="1">
    <citation type="submission" date="2014-07" db="EMBL/GenBank/DDBJ databases">
        <authorList>
            <person name="Pisani N.G."/>
            <person name="Newman J.D."/>
        </authorList>
    </citation>
    <scope>NUCLEOTIDE SEQUENCE [LARGE SCALE GENOMIC DNA]</scope>
    <source>
        <strain evidence="1 3">LMG 24720</strain>
    </source>
</reference>
<proteinExistence type="predicted"/>
<evidence type="ECO:0000313" key="1">
    <source>
        <dbReference type="EMBL" id="KEY19821.1"/>
    </source>
</evidence>
<organism evidence="2 4">
    <name type="scientific">Kaistella antarctica</name>
    <dbReference type="NCBI Taxonomy" id="266748"/>
    <lineage>
        <taxon>Bacteria</taxon>
        <taxon>Pseudomonadati</taxon>
        <taxon>Bacteroidota</taxon>
        <taxon>Flavobacteriia</taxon>
        <taxon>Flavobacteriales</taxon>
        <taxon>Weeksellaceae</taxon>
        <taxon>Chryseobacterium group</taxon>
        <taxon>Kaistella</taxon>
    </lineage>
</organism>
<evidence type="ECO:0000313" key="3">
    <source>
        <dbReference type="Proteomes" id="UP000028349"/>
    </source>
</evidence>
<dbReference type="EMBL" id="LR134441">
    <property type="protein sequence ID" value="VEH96400.1"/>
    <property type="molecule type" value="Genomic_DNA"/>
</dbReference>
<accession>A0A3S4WPE7</accession>
<dbReference type="Proteomes" id="UP000028349">
    <property type="component" value="Unassembled WGS sequence"/>
</dbReference>